<evidence type="ECO:0000313" key="1">
    <source>
        <dbReference type="EMBL" id="NRN62910.1"/>
    </source>
</evidence>
<dbReference type="RefSeq" id="WP_173123189.1">
    <property type="nucleotide sequence ID" value="NZ_CBCSGW010000022.1"/>
</dbReference>
<gene>
    <name evidence="1" type="ORF">GC106_1110</name>
</gene>
<dbReference type="EMBL" id="JAAATY010000001">
    <property type="protein sequence ID" value="NRN62910.1"/>
    <property type="molecule type" value="Genomic_DNA"/>
</dbReference>
<sequence>MSRIREIFETLTRGPLGASADGGMIGVGLTAAMARAERGLSDEVETYLRDSDTKKADAKTAG</sequence>
<keyword evidence="2" id="KW-1185">Reference proteome</keyword>
<organism evidence="1 2">
    <name type="scientific">Kibdelosporangium persicum</name>
    <dbReference type="NCBI Taxonomy" id="2698649"/>
    <lineage>
        <taxon>Bacteria</taxon>
        <taxon>Bacillati</taxon>
        <taxon>Actinomycetota</taxon>
        <taxon>Actinomycetes</taxon>
        <taxon>Pseudonocardiales</taxon>
        <taxon>Pseudonocardiaceae</taxon>
        <taxon>Kibdelosporangium</taxon>
    </lineage>
</organism>
<proteinExistence type="predicted"/>
<protein>
    <submittedName>
        <fullName evidence="1">Uncharacterized protein</fullName>
    </submittedName>
</protein>
<comment type="caution">
    <text evidence="1">The sequence shown here is derived from an EMBL/GenBank/DDBJ whole genome shotgun (WGS) entry which is preliminary data.</text>
</comment>
<evidence type="ECO:0000313" key="2">
    <source>
        <dbReference type="Proteomes" id="UP000763557"/>
    </source>
</evidence>
<name>A0ABX2EW08_9PSEU</name>
<accession>A0ABX2EW08</accession>
<dbReference type="Proteomes" id="UP000763557">
    <property type="component" value="Unassembled WGS sequence"/>
</dbReference>
<reference evidence="1 2" key="1">
    <citation type="submission" date="2020-01" db="EMBL/GenBank/DDBJ databases">
        <title>Kibdelosporangium persica a novel Actinomycetes from a hot desert in Iran.</title>
        <authorList>
            <person name="Safaei N."/>
            <person name="Zaburannyi N."/>
            <person name="Mueller R."/>
            <person name="Wink J."/>
        </authorList>
    </citation>
    <scope>NUCLEOTIDE SEQUENCE [LARGE SCALE GENOMIC DNA]</scope>
    <source>
        <strain evidence="1 2">4NS15</strain>
    </source>
</reference>